<evidence type="ECO:0000256" key="1">
    <source>
        <dbReference type="SAM" id="MobiDB-lite"/>
    </source>
</evidence>
<name>A0A9K3PZX1_9STRA</name>
<comment type="caution">
    <text evidence="2">The sequence shown here is derived from an EMBL/GenBank/DDBJ whole genome shotgun (WGS) entry which is preliminary data.</text>
</comment>
<proteinExistence type="predicted"/>
<sequence length="102" mass="11417">MPMAKSRTLEESQAAQANYAAAQSGEVDPSNKWHQRNFHRRQQQQQQRKLEGDEDDSITHIGPKLAGEYDGGGMPGFYHGVASGDPLPDAIILWYIPMHVQK</sequence>
<dbReference type="EMBL" id="JAGRRH010000007">
    <property type="protein sequence ID" value="KAG7365756.1"/>
    <property type="molecule type" value="Genomic_DNA"/>
</dbReference>
<organism evidence="2 3">
    <name type="scientific">Nitzschia inconspicua</name>
    <dbReference type="NCBI Taxonomy" id="303405"/>
    <lineage>
        <taxon>Eukaryota</taxon>
        <taxon>Sar</taxon>
        <taxon>Stramenopiles</taxon>
        <taxon>Ochrophyta</taxon>
        <taxon>Bacillariophyta</taxon>
        <taxon>Bacillariophyceae</taxon>
        <taxon>Bacillariophycidae</taxon>
        <taxon>Bacillariales</taxon>
        <taxon>Bacillariaceae</taxon>
        <taxon>Nitzschia</taxon>
    </lineage>
</organism>
<evidence type="ECO:0000313" key="2">
    <source>
        <dbReference type="EMBL" id="KAG7365756.1"/>
    </source>
</evidence>
<protein>
    <submittedName>
        <fullName evidence="2">Uncharacterized protein</fullName>
    </submittedName>
</protein>
<keyword evidence="3" id="KW-1185">Reference proteome</keyword>
<reference evidence="2" key="1">
    <citation type="journal article" date="2021" name="Sci. Rep.">
        <title>Diploid genomic architecture of Nitzschia inconspicua, an elite biomass production diatom.</title>
        <authorList>
            <person name="Oliver A."/>
            <person name="Podell S."/>
            <person name="Pinowska A."/>
            <person name="Traller J.C."/>
            <person name="Smith S.R."/>
            <person name="McClure R."/>
            <person name="Beliaev A."/>
            <person name="Bohutskyi P."/>
            <person name="Hill E.A."/>
            <person name="Rabines A."/>
            <person name="Zheng H."/>
            <person name="Allen L.Z."/>
            <person name="Kuo A."/>
            <person name="Grigoriev I.V."/>
            <person name="Allen A.E."/>
            <person name="Hazlebeck D."/>
            <person name="Allen E.E."/>
        </authorList>
    </citation>
    <scope>NUCLEOTIDE SEQUENCE</scope>
    <source>
        <strain evidence="2">Hildebrandi</strain>
    </source>
</reference>
<feature type="compositionally biased region" description="Low complexity" evidence="1">
    <location>
        <begin position="13"/>
        <end position="23"/>
    </location>
</feature>
<dbReference type="AlphaFoldDB" id="A0A9K3PZX1"/>
<accession>A0A9K3PZX1</accession>
<feature type="region of interest" description="Disordered" evidence="1">
    <location>
        <begin position="1"/>
        <end position="81"/>
    </location>
</feature>
<gene>
    <name evidence="2" type="ORF">IV203_028426</name>
</gene>
<reference evidence="2" key="2">
    <citation type="submission" date="2021-04" db="EMBL/GenBank/DDBJ databases">
        <authorList>
            <person name="Podell S."/>
        </authorList>
    </citation>
    <scope>NUCLEOTIDE SEQUENCE</scope>
    <source>
        <strain evidence="2">Hildebrandi</strain>
    </source>
</reference>
<evidence type="ECO:0000313" key="3">
    <source>
        <dbReference type="Proteomes" id="UP000693970"/>
    </source>
</evidence>
<dbReference type="Proteomes" id="UP000693970">
    <property type="component" value="Unassembled WGS sequence"/>
</dbReference>
<feature type="compositionally biased region" description="Basic residues" evidence="1">
    <location>
        <begin position="33"/>
        <end position="42"/>
    </location>
</feature>